<proteinExistence type="predicted"/>
<dbReference type="OrthoDB" id="542521at2"/>
<dbReference type="Gene3D" id="3.90.79.10">
    <property type="entry name" value="Nucleoside Triphosphate Pyrophosphohydrolase"/>
    <property type="match status" value="1"/>
</dbReference>
<evidence type="ECO:0000313" key="2">
    <source>
        <dbReference type="Proteomes" id="UP000238308"/>
    </source>
</evidence>
<dbReference type="EMBL" id="PVTV01000012">
    <property type="protein sequence ID" value="PRY98667.1"/>
    <property type="molecule type" value="Genomic_DNA"/>
</dbReference>
<organism evidence="1 2">
    <name type="scientific">Jezberella montanilacus</name>
    <dbReference type="NCBI Taxonomy" id="323426"/>
    <lineage>
        <taxon>Bacteria</taxon>
        <taxon>Pseudomonadati</taxon>
        <taxon>Pseudomonadota</taxon>
        <taxon>Betaproteobacteria</taxon>
        <taxon>Burkholderiales</taxon>
        <taxon>Alcaligenaceae</taxon>
        <taxon>Jezberella</taxon>
    </lineage>
</organism>
<evidence type="ECO:0000313" key="1">
    <source>
        <dbReference type="EMBL" id="PRY98667.1"/>
    </source>
</evidence>
<dbReference type="Proteomes" id="UP000238308">
    <property type="component" value="Unassembled WGS sequence"/>
</dbReference>
<dbReference type="InterPro" id="IPR015797">
    <property type="entry name" value="NUDIX_hydrolase-like_dom_sf"/>
</dbReference>
<sequence length="161" mass="18692">MIIDHIRSIENKISDPRDGLVDDLFYFVGRLTPYVNVDLLIRHPEHGVLMTWRDDEHSGKGWHVPGGIIRLKEKIETRIIKVALTELNAEVTSFKGPLAINEIIAEEKTNRSHFISLLYQCELTTESLDCLIETKDQNIRFFQAKPADILSWHEIYAEYFL</sequence>
<accession>A0A2T0XIE0</accession>
<dbReference type="RefSeq" id="WP_106227348.1">
    <property type="nucleotide sequence ID" value="NZ_PVTV01000012.1"/>
</dbReference>
<protein>
    <submittedName>
        <fullName evidence="1">Colanic acid biosynthesis protein WcaH</fullName>
    </submittedName>
</protein>
<comment type="caution">
    <text evidence="1">The sequence shown here is derived from an EMBL/GenBank/DDBJ whole genome shotgun (WGS) entry which is preliminary data.</text>
</comment>
<dbReference type="AlphaFoldDB" id="A0A2T0XIE0"/>
<dbReference type="SUPFAM" id="SSF55811">
    <property type="entry name" value="Nudix"/>
    <property type="match status" value="1"/>
</dbReference>
<reference evidence="1 2" key="1">
    <citation type="submission" date="2018-03" db="EMBL/GenBank/DDBJ databases">
        <title>Genomic Encyclopedia of Type Strains, Phase III (KMG-III): the genomes of soil and plant-associated and newly described type strains.</title>
        <authorList>
            <person name="Whitman W."/>
        </authorList>
    </citation>
    <scope>NUCLEOTIDE SEQUENCE [LARGE SCALE GENOMIC DNA]</scope>
    <source>
        <strain evidence="1 2">MWH-P2sevCIIIb</strain>
    </source>
</reference>
<gene>
    <name evidence="1" type="ORF">BCM14_1500</name>
</gene>
<name>A0A2T0XIE0_9BURK</name>
<keyword evidence="2" id="KW-1185">Reference proteome</keyword>